<dbReference type="OrthoDB" id="1510206at2759"/>
<dbReference type="Ensembl" id="ENSAMXT00005046280.1">
    <property type="protein sequence ID" value="ENSAMXP00005042541.1"/>
    <property type="gene ID" value="ENSAMXG00005019861.1"/>
</dbReference>
<dbReference type="InterPro" id="IPR036291">
    <property type="entry name" value="NAD(P)-bd_dom_sf"/>
</dbReference>
<dbReference type="GeneID" id="103037214"/>
<dbReference type="GO" id="GO:0006108">
    <property type="term" value="P:malate metabolic process"/>
    <property type="evidence" value="ECO:0007669"/>
    <property type="project" value="InterPro"/>
</dbReference>
<evidence type="ECO:0000259" key="3">
    <source>
        <dbReference type="Pfam" id="PF02866"/>
    </source>
</evidence>
<feature type="domain" description="Lactate/malate dehydrogenase C-terminal" evidence="3">
    <location>
        <begin position="296"/>
        <end position="466"/>
    </location>
</feature>
<evidence type="ECO:0000313" key="7">
    <source>
        <dbReference type="Proteomes" id="UP000752171"/>
    </source>
</evidence>
<gene>
    <name evidence="4" type="primary">MDH1B</name>
    <name evidence="4" type="ORF">AMEX_G24072</name>
</gene>
<dbReference type="SUPFAM" id="SSF51735">
    <property type="entry name" value="NAD(P)-binding Rossmann-fold domains"/>
    <property type="match status" value="1"/>
</dbReference>
<proteinExistence type="inferred from homology"/>
<dbReference type="GO" id="GO:0016616">
    <property type="term" value="F:oxidoreductase activity, acting on the CH-OH group of donors, NAD or NADP as acceptor"/>
    <property type="evidence" value="ECO:0007669"/>
    <property type="project" value="InterPro"/>
</dbReference>
<dbReference type="KEGG" id="amex:103037214"/>
<evidence type="ECO:0000256" key="2">
    <source>
        <dbReference type="ARBA" id="ARBA00023002"/>
    </source>
</evidence>
<dbReference type="Pfam" id="PF02866">
    <property type="entry name" value="Ldh_1_C"/>
    <property type="match status" value="1"/>
</dbReference>
<dbReference type="AlphaFoldDB" id="A0A8B9RH73"/>
<reference evidence="4 7" key="1">
    <citation type="submission" date="2021-07" db="EMBL/GenBank/DDBJ databases">
        <authorList>
            <person name="Imarazene B."/>
            <person name="Zahm M."/>
            <person name="Klopp C."/>
            <person name="Cabau C."/>
            <person name="Beille S."/>
            <person name="Jouanno E."/>
            <person name="Castinel A."/>
            <person name="Lluch J."/>
            <person name="Gil L."/>
            <person name="Kuchtly C."/>
            <person name="Lopez Roques C."/>
            <person name="Donnadieu C."/>
            <person name="Parrinello H."/>
            <person name="Journot L."/>
            <person name="Du K."/>
            <person name="Schartl M."/>
            <person name="Retaux S."/>
            <person name="Guiguen Y."/>
        </authorList>
    </citation>
    <scope>NUCLEOTIDE SEQUENCE [LARGE SCALE GENOMIC DNA]</scope>
    <source>
        <strain evidence="4">Pach_M1</strain>
        <tissue evidence="4">Testis</tissue>
    </source>
</reference>
<protein>
    <submittedName>
        <fullName evidence="4 5">Malate dehydrogenase 1B</fullName>
    </submittedName>
</protein>
<dbReference type="SUPFAM" id="SSF56327">
    <property type="entry name" value="LDH C-terminal domain-like"/>
    <property type="match status" value="1"/>
</dbReference>
<reference evidence="5" key="2">
    <citation type="submission" date="2025-05" db="UniProtKB">
        <authorList>
            <consortium name="Ensembl"/>
        </authorList>
    </citation>
    <scope>IDENTIFICATION</scope>
</reference>
<comment type="similarity">
    <text evidence="1">Belongs to the LDH/MDH superfamily. MDH type 2 family.</text>
</comment>
<dbReference type="PANTHER" id="PTHR23382">
    <property type="entry name" value="MALATE DEHYDROGENASE"/>
    <property type="match status" value="1"/>
</dbReference>
<accession>A0A8B9RH73</accession>
<dbReference type="InterPro" id="IPR015955">
    <property type="entry name" value="Lactate_DH/Glyco_Ohase_4_C"/>
</dbReference>
<name>A0A8B9RH73_ASTMX</name>
<dbReference type="Gene3D" id="3.40.50.720">
    <property type="entry name" value="NAD(P)-binding Rossmann-like Domain"/>
    <property type="match status" value="1"/>
</dbReference>
<dbReference type="InterPro" id="IPR022383">
    <property type="entry name" value="Lactate/malate_DH_C"/>
</dbReference>
<evidence type="ECO:0000256" key="1">
    <source>
        <dbReference type="ARBA" id="ARBA00009613"/>
    </source>
</evidence>
<dbReference type="Proteomes" id="UP000694621">
    <property type="component" value="Unplaced"/>
</dbReference>
<evidence type="ECO:0000313" key="5">
    <source>
        <dbReference type="Ensembl" id="ENSAMXP00005042541.1"/>
    </source>
</evidence>
<dbReference type="InterPro" id="IPR010945">
    <property type="entry name" value="Malate_DH_type2"/>
</dbReference>
<organism evidence="5 6">
    <name type="scientific">Astyanax mexicanus</name>
    <name type="common">Blind cave fish</name>
    <name type="synonym">Astyanax fasciatus mexicanus</name>
    <dbReference type="NCBI Taxonomy" id="7994"/>
    <lineage>
        <taxon>Eukaryota</taxon>
        <taxon>Metazoa</taxon>
        <taxon>Chordata</taxon>
        <taxon>Craniata</taxon>
        <taxon>Vertebrata</taxon>
        <taxon>Euteleostomi</taxon>
        <taxon>Actinopterygii</taxon>
        <taxon>Neopterygii</taxon>
        <taxon>Teleostei</taxon>
        <taxon>Ostariophysi</taxon>
        <taxon>Characiformes</taxon>
        <taxon>Characoidei</taxon>
        <taxon>Acestrorhamphidae</taxon>
        <taxon>Acestrorhamphinae</taxon>
        <taxon>Astyanax</taxon>
    </lineage>
</organism>
<evidence type="ECO:0000313" key="4">
    <source>
        <dbReference type="EMBL" id="KAG9262310.1"/>
    </source>
</evidence>
<dbReference type="GO" id="GO:0016615">
    <property type="term" value="F:malate dehydrogenase activity"/>
    <property type="evidence" value="ECO:0007669"/>
    <property type="project" value="InterPro"/>
</dbReference>
<dbReference type="FunFam" id="3.40.50.720:FF:000144">
    <property type="entry name" value="Malate dehydrogenase [NADP]"/>
    <property type="match status" value="1"/>
</dbReference>
<keyword evidence="2" id="KW-0560">Oxidoreductase</keyword>
<dbReference type="CTD" id="130752"/>
<dbReference type="Gene3D" id="3.90.110.10">
    <property type="entry name" value="Lactate dehydrogenase/glycoside hydrolase, family 4, C-terminal"/>
    <property type="match status" value="1"/>
</dbReference>
<evidence type="ECO:0000313" key="6">
    <source>
        <dbReference type="Proteomes" id="UP000694621"/>
    </source>
</evidence>
<dbReference type="EMBL" id="JAICCE010000021">
    <property type="protein sequence ID" value="KAG9262310.1"/>
    <property type="molecule type" value="Genomic_DNA"/>
</dbReference>
<dbReference type="Proteomes" id="UP000752171">
    <property type="component" value="Unassembled WGS sequence"/>
</dbReference>
<sequence>MAKFVLAGRADCPHYAKTELLADLLQKILPDFHIHKICVHPSDWQDWLEGTCSSNGWKHESSPIVWRELIDRGGKGMLLGGFSDFLEHVQGYYGITSDMGSEQMMKIAAENLQVTEVLMEEAARQNQSLQVFHIWITGALSPTCYSLIPKLFTTELIRDISTISLHLLDVNSSEESLLGLKMETEDLALSQLHEVTVHSDMTWAFQSADLILFLDDWPSNSETPVEQGDKDHMVSQVAERFRSYGRLVEANAQKDVRVMVAGDSYVNLKCSLLIENAPSVDPCRFVAMTTQLEYEARAQLAEKLSVKTTDITDIIVWGNISGSSHVDLQRAKVFRYKGSIWGPTGFSQQVLEMIYDKKWLETDFLSLVALRRRAISLKTNRTAANSATNGILAVLNAWSNCYSSREVFSLGVVSSGNFGVPAGLVFSVPVKFHNGDWSVCSDITINDELRSKLGVAINELLVEKNTADGVMKNDPVN</sequence>